<dbReference type="EMBL" id="KE525315">
    <property type="protein sequence ID" value="KFB46227.1"/>
    <property type="molecule type" value="Genomic_DNA"/>
</dbReference>
<evidence type="ECO:0000313" key="1">
    <source>
        <dbReference type="EMBL" id="KFB46227.1"/>
    </source>
</evidence>
<gene>
    <name evidence="1" type="ORF">ZHAS_00014114</name>
</gene>
<protein>
    <submittedName>
        <fullName evidence="1 2">Uncharacterized protein</fullName>
    </submittedName>
</protein>
<organism evidence="1">
    <name type="scientific">Anopheles sinensis</name>
    <name type="common">Mosquito</name>
    <dbReference type="NCBI Taxonomy" id="74873"/>
    <lineage>
        <taxon>Eukaryota</taxon>
        <taxon>Metazoa</taxon>
        <taxon>Ecdysozoa</taxon>
        <taxon>Arthropoda</taxon>
        <taxon>Hexapoda</taxon>
        <taxon>Insecta</taxon>
        <taxon>Pterygota</taxon>
        <taxon>Neoptera</taxon>
        <taxon>Endopterygota</taxon>
        <taxon>Diptera</taxon>
        <taxon>Nematocera</taxon>
        <taxon>Culicoidea</taxon>
        <taxon>Culicidae</taxon>
        <taxon>Anophelinae</taxon>
        <taxon>Anopheles</taxon>
    </lineage>
</organism>
<keyword evidence="3" id="KW-1185">Reference proteome</keyword>
<dbReference type="AlphaFoldDB" id="A0A084W7N3"/>
<proteinExistence type="predicted"/>
<evidence type="ECO:0000313" key="3">
    <source>
        <dbReference type="Proteomes" id="UP000030765"/>
    </source>
</evidence>
<name>A0A084W7N3_ANOSI</name>
<dbReference type="EMBL" id="ATLV01021267">
    <property type="status" value="NOT_ANNOTATED_CDS"/>
    <property type="molecule type" value="Genomic_DNA"/>
</dbReference>
<dbReference type="EnsemblMetazoa" id="ASIC014114-RA">
    <property type="protein sequence ID" value="ASIC014114-PA"/>
    <property type="gene ID" value="ASIC014114"/>
</dbReference>
<sequence>MHNAINGGKEPLKARDYLSAGLAAGGWPIILTIFRCTGRTFVDVNEASMAREIAFAIQNTAANS</sequence>
<evidence type="ECO:0000313" key="2">
    <source>
        <dbReference type="EnsemblMetazoa" id="ASIC014114-PA"/>
    </source>
</evidence>
<reference evidence="2" key="2">
    <citation type="submission" date="2020-05" db="UniProtKB">
        <authorList>
            <consortium name="EnsemblMetazoa"/>
        </authorList>
    </citation>
    <scope>IDENTIFICATION</scope>
</reference>
<accession>A0A084W7N3</accession>
<dbReference type="VEuPathDB" id="VectorBase:ASIC014114"/>
<reference evidence="1 3" key="1">
    <citation type="journal article" date="2014" name="BMC Genomics">
        <title>Genome sequence of Anopheles sinensis provides insight into genetics basis of mosquito competence for malaria parasites.</title>
        <authorList>
            <person name="Zhou D."/>
            <person name="Zhang D."/>
            <person name="Ding G."/>
            <person name="Shi L."/>
            <person name="Hou Q."/>
            <person name="Ye Y."/>
            <person name="Xu Y."/>
            <person name="Zhou H."/>
            <person name="Xiong C."/>
            <person name="Li S."/>
            <person name="Yu J."/>
            <person name="Hong S."/>
            <person name="Yu X."/>
            <person name="Zou P."/>
            <person name="Chen C."/>
            <person name="Chang X."/>
            <person name="Wang W."/>
            <person name="Lv Y."/>
            <person name="Sun Y."/>
            <person name="Ma L."/>
            <person name="Shen B."/>
            <person name="Zhu C."/>
        </authorList>
    </citation>
    <scope>NUCLEOTIDE SEQUENCE [LARGE SCALE GENOMIC DNA]</scope>
</reference>
<dbReference type="Proteomes" id="UP000030765">
    <property type="component" value="Unassembled WGS sequence"/>
</dbReference>